<accession>A0A3N4MGS2</accession>
<name>A0A3N4MGS2_9BACT</name>
<comment type="caution">
    <text evidence="1">The sequence shown here is derived from an EMBL/GenBank/DDBJ whole genome shotgun (WGS) entry which is preliminary data.</text>
</comment>
<organism evidence="1 2">
    <name type="scientific">Chitinophaga barathri</name>
    <dbReference type="NCBI Taxonomy" id="1647451"/>
    <lineage>
        <taxon>Bacteria</taxon>
        <taxon>Pseudomonadati</taxon>
        <taxon>Bacteroidota</taxon>
        <taxon>Chitinophagia</taxon>
        <taxon>Chitinophagales</taxon>
        <taxon>Chitinophagaceae</taxon>
        <taxon>Chitinophaga</taxon>
    </lineage>
</organism>
<gene>
    <name evidence="1" type="ORF">EG028_00370</name>
</gene>
<dbReference type="OrthoDB" id="6091628at2"/>
<protein>
    <submittedName>
        <fullName evidence="1">Uncharacterized protein</fullName>
    </submittedName>
</protein>
<keyword evidence="2" id="KW-1185">Reference proteome</keyword>
<sequence length="1348" mass="149929">MSNDLTTGLTVPVDIAALCVGIKDEQDKLHGTSTFAGATTFFTDQTGDNQAFLGSNVALSFQQAPWQQLQTGIHVHWALPQALTHGQHTEEGDLEFSAAPNRWLVSRIITDGATLTRTSWVVESDFLYEKLPARQLAITLPVITATEAEQNYRYSGRNVPFDAQWKEPDNAPDFVGLTGGELTAVSNGEPSFAAYYPDSNSVFGFYDNMSGVKVPDGGTVNIMYQVTGWYTNPVNDPLNGGKTAAQIQELYDWTFTSDVADQQAHWSLYSGLIQNITWSPDKDYIVGQALQEPIKAVVTVGNTPPQTFSAYFKDQYYKDQPFFEQLFDAFQMGLLEDFRQPTPDQMALLEEALHQDEFANQQSGIIYLIVVKNDRNEEIPVENLPVALGDALNLLNFYRQQLDEYRFFVSSFQWELFSDWYRLMKTTDTDTRNTLYRQLRQMVTTEWKTIQQQYETYEALEANQKTSVTTQINALDAAYLLKTTEAPRYWQPSEPVVLITTEHQPRQSVRYGNVIYSAENGYLQCRLSNQLLSAIKVNKTDIPASGFSSISFPTPNHLPQPDTINNLLLESVLLNTSVVANLSGLPEPQLQAALKTALEGGAQTDYTFTGLPPAEVAVHWWNGNNWSPVFLEWSAFFYPLHTTEQDGKLQDYKPGFFTDHYTIGTSEGGLVSYTGTLDPATIDFDVAPKYVGGAIMGTSAAQSLVKQLGEYLADHTDEELQKILDALGQNLFFSQSLNGFTSQLTMQEQQVQLNIKAAETNPYVVLTAAVADIAGDFEKVSPLPNGHYNPVRAGFMKLKFKAIDVYGQKREVKIEELRTAASMSTWFDKKPVKDIVYMPARLAQPSRLLFRWLASLGSDFIQEMDALPSVTPVIGWLMPNHLDGSLFFYDQEGRPLGNLGLNGNNTAIVWQSAPGNDATIDEDVTQVFNLQPAPYKDMAIALSTASVDFFTGFYKAIDEMHNFINPQSYAQNTDLAVLIGRPVAVAQVMLQLELCGGPVYNQSYIAVNKQEFEYDNNFTGVDFPVILGDLEKINDGLIGYFKQESSVYDYASFFTQGTDNTSGTGVTKPDEKTLRLTARRGSSVTESKRVLLLLDPRAAVHATMGILPTKAIDIPASMYLDTLSILEMTFLVAPVFRGASGFQLPLPKEEGYQWSWIEEEMIPGGNTWVTDPEIATTTGQAVAAYTPQRITEGWLRLNPMLLQFKLLNNLGQPVVKTSSTVDLDLHVTNKKPSKLQFKPGQLIGEEQPNTGSMIYIHFGDLVSQADVENVQIDAPGWSFKNLQNPYYGSYWGGTPGAAVILEAGQSLAFHLRNVKTTAQVGQVQVFFDYYNITGINDGTDASIINTEK</sequence>
<dbReference type="RefSeq" id="WP_120514069.1">
    <property type="nucleotide sequence ID" value="NZ_QXZY01000001.1"/>
</dbReference>
<proteinExistence type="predicted"/>
<dbReference type="EMBL" id="RMBX01000001">
    <property type="protein sequence ID" value="RPD42788.1"/>
    <property type="molecule type" value="Genomic_DNA"/>
</dbReference>
<evidence type="ECO:0000313" key="1">
    <source>
        <dbReference type="EMBL" id="RPD42788.1"/>
    </source>
</evidence>
<evidence type="ECO:0000313" key="2">
    <source>
        <dbReference type="Proteomes" id="UP000279089"/>
    </source>
</evidence>
<dbReference type="Proteomes" id="UP000279089">
    <property type="component" value="Unassembled WGS sequence"/>
</dbReference>
<reference evidence="2" key="1">
    <citation type="submission" date="2018-11" db="EMBL/GenBank/DDBJ databases">
        <title>Chitinophaga lutea sp.nov., isolate from arsenic contaminated soil.</title>
        <authorList>
            <person name="Zong Y."/>
        </authorList>
    </citation>
    <scope>NUCLEOTIDE SEQUENCE [LARGE SCALE GENOMIC DNA]</scope>
    <source>
        <strain evidence="2">YLT18</strain>
    </source>
</reference>